<dbReference type="PANTHER" id="PTHR42844">
    <property type="entry name" value="DIHYDRONEOPTERIN ALDOLASE 1-RELATED"/>
    <property type="match status" value="1"/>
</dbReference>
<evidence type="ECO:0000313" key="9">
    <source>
        <dbReference type="EMBL" id="KAB8068049.1"/>
    </source>
</evidence>
<keyword evidence="5" id="KW-0289">Folate biosynthesis</keyword>
<evidence type="ECO:0000256" key="4">
    <source>
        <dbReference type="ARBA" id="ARBA00013043"/>
    </source>
</evidence>
<dbReference type="GO" id="GO:0004150">
    <property type="term" value="F:dihydroneopterin aldolase activity"/>
    <property type="evidence" value="ECO:0007669"/>
    <property type="project" value="UniProtKB-EC"/>
</dbReference>
<dbReference type="Gene3D" id="3.30.1130.10">
    <property type="match status" value="2"/>
</dbReference>
<keyword evidence="6" id="KW-0456">Lyase</keyword>
<sequence>MGECKRNFQISPVPPLVDHICLRNVQLPLPSAVEAWRRPGQRQPCNMSLKLSCSSIAASAEDDDVSLSLDYGKLYRRIEESVRQWPNAHKEPAKILPIVGLYEQPVHEPPSIDPGQDLSVLGGRIASLALGYLQETALQISKERPGAIQPDFGQIEVSLHLPKALLRAEKGLLFRSLHTLGYSPEGVAVAVVEGEEFWIQNICCHCIIGINPHERLEKQTVVVSLGFKGPGHHQWRARFLETYQEMTRIVAEELDKTTFRSVETLVTFVARVVTVNFGIELVTVRAEKPNALAFAEGTGVEVTRGRSFFS</sequence>
<evidence type="ECO:0000256" key="5">
    <source>
        <dbReference type="ARBA" id="ARBA00022909"/>
    </source>
</evidence>
<feature type="domain" description="Dihydroneopterin aldolase/epimerase" evidence="8">
    <location>
        <begin position="197"/>
        <end position="304"/>
    </location>
</feature>
<comment type="pathway">
    <text evidence="2">Cofactor biosynthesis; tetrahydrofolate biosynthesis; 2-amino-4-hydroxy-6-hydroxymethyl-7,8-dihydropteridine diphosphate from 7,8-dihydroneopterin triphosphate: step 3/4.</text>
</comment>
<dbReference type="Proteomes" id="UP000326565">
    <property type="component" value="Unassembled WGS sequence"/>
</dbReference>
<keyword evidence="10" id="KW-1185">Reference proteome</keyword>
<comment type="catalytic activity">
    <reaction evidence="1">
        <text>7,8-dihydroneopterin = 6-hydroxymethyl-7,8-dihydropterin + glycolaldehyde</text>
        <dbReference type="Rhea" id="RHEA:10540"/>
        <dbReference type="ChEBI" id="CHEBI:17001"/>
        <dbReference type="ChEBI" id="CHEBI:17071"/>
        <dbReference type="ChEBI" id="CHEBI:44841"/>
        <dbReference type="EC" id="4.1.2.25"/>
    </reaction>
</comment>
<dbReference type="GO" id="GO:0005737">
    <property type="term" value="C:cytoplasm"/>
    <property type="evidence" value="ECO:0007669"/>
    <property type="project" value="TreeGrafter"/>
</dbReference>
<dbReference type="EC" id="4.1.2.25" evidence="4"/>
<proteinExistence type="inferred from homology"/>
<dbReference type="InterPro" id="IPR043133">
    <property type="entry name" value="GTP-CH-I_C/QueF"/>
</dbReference>
<organism evidence="9 10">
    <name type="scientific">Aspergillus leporis</name>
    <dbReference type="NCBI Taxonomy" id="41062"/>
    <lineage>
        <taxon>Eukaryota</taxon>
        <taxon>Fungi</taxon>
        <taxon>Dikarya</taxon>
        <taxon>Ascomycota</taxon>
        <taxon>Pezizomycotina</taxon>
        <taxon>Eurotiomycetes</taxon>
        <taxon>Eurotiomycetidae</taxon>
        <taxon>Eurotiales</taxon>
        <taxon>Aspergillaceae</taxon>
        <taxon>Aspergillus</taxon>
        <taxon>Aspergillus subgen. Circumdati</taxon>
    </lineage>
</organism>
<evidence type="ECO:0000256" key="7">
    <source>
        <dbReference type="ARBA" id="ARBA00032903"/>
    </source>
</evidence>
<dbReference type="InterPro" id="IPR006156">
    <property type="entry name" value="Dihydroneopterin_aldolase"/>
</dbReference>
<dbReference type="PANTHER" id="PTHR42844:SF1">
    <property type="entry name" value="DIHYDRONEOPTERIN ALDOLASE 1-RELATED"/>
    <property type="match status" value="1"/>
</dbReference>
<evidence type="ECO:0000256" key="3">
    <source>
        <dbReference type="ARBA" id="ARBA00005708"/>
    </source>
</evidence>
<dbReference type="OrthoDB" id="5425486at2759"/>
<evidence type="ECO:0000313" key="10">
    <source>
        <dbReference type="Proteomes" id="UP000326565"/>
    </source>
</evidence>
<dbReference type="InterPro" id="IPR006157">
    <property type="entry name" value="FolB_dom"/>
</dbReference>
<accession>A0A5N5WIE6</accession>
<evidence type="ECO:0000259" key="8">
    <source>
        <dbReference type="SMART" id="SM00905"/>
    </source>
</evidence>
<evidence type="ECO:0000256" key="6">
    <source>
        <dbReference type="ARBA" id="ARBA00023239"/>
    </source>
</evidence>
<dbReference type="SMART" id="SM00905">
    <property type="entry name" value="FolB"/>
    <property type="match status" value="1"/>
</dbReference>
<evidence type="ECO:0000256" key="1">
    <source>
        <dbReference type="ARBA" id="ARBA00001353"/>
    </source>
</evidence>
<dbReference type="SUPFAM" id="SSF55620">
    <property type="entry name" value="Tetrahydrobiopterin biosynthesis enzymes-like"/>
    <property type="match status" value="1"/>
</dbReference>
<name>A0A5N5WIE6_9EURO</name>
<evidence type="ECO:0000256" key="2">
    <source>
        <dbReference type="ARBA" id="ARBA00005013"/>
    </source>
</evidence>
<gene>
    <name evidence="9" type="ORF">BDV29DRAFT_195980</name>
</gene>
<protein>
    <recommendedName>
        <fullName evidence="4">dihydroneopterin aldolase</fullName>
        <ecNumber evidence="4">4.1.2.25</ecNumber>
    </recommendedName>
    <alternativeName>
        <fullName evidence="7">7,8-dihydroneopterin aldolase</fullName>
    </alternativeName>
</protein>
<comment type="similarity">
    <text evidence="3">Belongs to the DHNA family.</text>
</comment>
<reference evidence="9 10" key="1">
    <citation type="submission" date="2019-04" db="EMBL/GenBank/DDBJ databases">
        <title>Friends and foes A comparative genomics study of 23 Aspergillus species from section Flavi.</title>
        <authorList>
            <consortium name="DOE Joint Genome Institute"/>
            <person name="Kjaerbolling I."/>
            <person name="Vesth T."/>
            <person name="Frisvad J.C."/>
            <person name="Nybo J.L."/>
            <person name="Theobald S."/>
            <person name="Kildgaard S."/>
            <person name="Isbrandt T."/>
            <person name="Kuo A."/>
            <person name="Sato A."/>
            <person name="Lyhne E.K."/>
            <person name="Kogle M.E."/>
            <person name="Wiebenga A."/>
            <person name="Kun R.S."/>
            <person name="Lubbers R.J."/>
            <person name="Makela M.R."/>
            <person name="Barry K."/>
            <person name="Chovatia M."/>
            <person name="Clum A."/>
            <person name="Daum C."/>
            <person name="Haridas S."/>
            <person name="He G."/>
            <person name="LaButti K."/>
            <person name="Lipzen A."/>
            <person name="Mondo S."/>
            <person name="Riley R."/>
            <person name="Salamov A."/>
            <person name="Simmons B.A."/>
            <person name="Magnuson J.K."/>
            <person name="Henrissat B."/>
            <person name="Mortensen U.H."/>
            <person name="Larsen T.O."/>
            <person name="Devries R.P."/>
            <person name="Grigoriev I.V."/>
            <person name="Machida M."/>
            <person name="Baker S.E."/>
            <person name="Andersen M.R."/>
        </authorList>
    </citation>
    <scope>NUCLEOTIDE SEQUENCE [LARGE SCALE GENOMIC DNA]</scope>
    <source>
        <strain evidence="9 10">CBS 151.66</strain>
    </source>
</reference>
<dbReference type="AlphaFoldDB" id="A0A5N5WIE6"/>
<dbReference type="Pfam" id="PF02152">
    <property type="entry name" value="FolB"/>
    <property type="match status" value="1"/>
</dbReference>
<dbReference type="EMBL" id="ML732420">
    <property type="protein sequence ID" value="KAB8068049.1"/>
    <property type="molecule type" value="Genomic_DNA"/>
</dbReference>
<dbReference type="GO" id="GO:0046656">
    <property type="term" value="P:folic acid biosynthetic process"/>
    <property type="evidence" value="ECO:0007669"/>
    <property type="project" value="UniProtKB-KW"/>
</dbReference>